<sequence>MQSNSDLVSKKSWLSKATVLALFAGSLSACAPTAEQPDVVVVPTPQPTVTVTVTATPQPTTTVIISPTPQATTVVVPTAPISDLAIINTTANRQSLINRGVQLTNAKVQSVVGDRTFWVGANNTQRVFVVLAPNLDAGTAEKKVVVKPGQTLDLVGVLKPAPSVEQAQKQWKGLTATEAQGLKNQIVYLEADQIKFK</sequence>
<name>A0A951PUI2_9NOST</name>
<accession>A0A951PUI2</accession>
<reference evidence="2" key="2">
    <citation type="journal article" date="2022" name="Microbiol. Resour. Announc.">
        <title>Metagenome Sequencing to Explore Phylogenomics of Terrestrial Cyanobacteria.</title>
        <authorList>
            <person name="Ward R.D."/>
            <person name="Stajich J.E."/>
            <person name="Johansen J.R."/>
            <person name="Huntemann M."/>
            <person name="Clum A."/>
            <person name="Foster B."/>
            <person name="Foster B."/>
            <person name="Roux S."/>
            <person name="Palaniappan K."/>
            <person name="Varghese N."/>
            <person name="Mukherjee S."/>
            <person name="Reddy T.B.K."/>
            <person name="Daum C."/>
            <person name="Copeland A."/>
            <person name="Chen I.A."/>
            <person name="Ivanova N.N."/>
            <person name="Kyrpides N.C."/>
            <person name="Shapiro N."/>
            <person name="Eloe-Fadrosh E.A."/>
            <person name="Pietrasiak N."/>
        </authorList>
    </citation>
    <scope>NUCLEOTIDE SEQUENCE</scope>
    <source>
        <strain evidence="2">JT2-VF2</strain>
    </source>
</reference>
<keyword evidence="1" id="KW-0732">Signal</keyword>
<evidence type="ECO:0000313" key="3">
    <source>
        <dbReference type="Proteomes" id="UP000715781"/>
    </source>
</evidence>
<dbReference type="EMBL" id="JAHHHN010000001">
    <property type="protein sequence ID" value="MBW4560122.1"/>
    <property type="molecule type" value="Genomic_DNA"/>
</dbReference>
<dbReference type="Proteomes" id="UP000715781">
    <property type="component" value="Unassembled WGS sequence"/>
</dbReference>
<dbReference type="AlphaFoldDB" id="A0A951PUI2"/>
<gene>
    <name evidence="2" type="ORF">KME32_03015</name>
</gene>
<organism evidence="2 3">
    <name type="scientific">Mojavia pulchra JT2-VF2</name>
    <dbReference type="NCBI Taxonomy" id="287848"/>
    <lineage>
        <taxon>Bacteria</taxon>
        <taxon>Bacillati</taxon>
        <taxon>Cyanobacteriota</taxon>
        <taxon>Cyanophyceae</taxon>
        <taxon>Nostocales</taxon>
        <taxon>Nostocaceae</taxon>
    </lineage>
</organism>
<reference evidence="2" key="1">
    <citation type="submission" date="2021-05" db="EMBL/GenBank/DDBJ databases">
        <authorList>
            <person name="Pietrasiak N."/>
            <person name="Ward R."/>
            <person name="Stajich J.E."/>
            <person name="Kurbessoian T."/>
        </authorList>
    </citation>
    <scope>NUCLEOTIDE SEQUENCE</scope>
    <source>
        <strain evidence="2">JT2-VF2</strain>
    </source>
</reference>
<feature type="chain" id="PRO_5037326239" description="DUF5666 domain-containing protein" evidence="1">
    <location>
        <begin position="32"/>
        <end position="197"/>
    </location>
</feature>
<evidence type="ECO:0000256" key="1">
    <source>
        <dbReference type="SAM" id="SignalP"/>
    </source>
</evidence>
<evidence type="ECO:0000313" key="2">
    <source>
        <dbReference type="EMBL" id="MBW4560122.1"/>
    </source>
</evidence>
<proteinExistence type="predicted"/>
<evidence type="ECO:0008006" key="4">
    <source>
        <dbReference type="Google" id="ProtNLM"/>
    </source>
</evidence>
<feature type="signal peptide" evidence="1">
    <location>
        <begin position="1"/>
        <end position="31"/>
    </location>
</feature>
<protein>
    <recommendedName>
        <fullName evidence="4">DUF5666 domain-containing protein</fullName>
    </recommendedName>
</protein>
<comment type="caution">
    <text evidence="2">The sequence shown here is derived from an EMBL/GenBank/DDBJ whole genome shotgun (WGS) entry which is preliminary data.</text>
</comment>